<comment type="caution">
    <text evidence="2">The sequence shown here is derived from an EMBL/GenBank/DDBJ whole genome shotgun (WGS) entry which is preliminary data.</text>
</comment>
<proteinExistence type="predicted"/>
<dbReference type="SUPFAM" id="SSF53474">
    <property type="entry name" value="alpha/beta-Hydrolases"/>
    <property type="match status" value="1"/>
</dbReference>
<dbReference type="InterPro" id="IPR029058">
    <property type="entry name" value="AB_hydrolase_fold"/>
</dbReference>
<sequence>MKGQWTNVYSGDLPLRSWWVDSGGECEYISIVLPEVFGINHWIRCFSEKLAKQNVPVLALPLYGRTAPKLDLSYSEADLKLGRHHKNLTTSKNIIKDISAALNWVKEKYPKKKISIVGFCFGGHAAFIASSLKGIDSTFCFYGAGVTAPRKDTNFAPIDLLEKVSGKLNFICGSSDDLIPVQDRLEIKKRFKKLDPLEERFIYVEVKGADHGFMCEERESFHKDASLIGWNLLMKELNY</sequence>
<feature type="domain" description="Dienelactone hydrolase" evidence="1">
    <location>
        <begin position="31"/>
        <end position="234"/>
    </location>
</feature>
<dbReference type="PANTHER" id="PTHR46623">
    <property type="entry name" value="CARBOXYMETHYLENEBUTENOLIDASE-RELATED"/>
    <property type="match status" value="1"/>
</dbReference>
<dbReference type="AlphaFoldDB" id="A0A9D9BUZ6"/>
<evidence type="ECO:0000259" key="1">
    <source>
        <dbReference type="Pfam" id="PF01738"/>
    </source>
</evidence>
<dbReference type="Pfam" id="PF01738">
    <property type="entry name" value="DLH"/>
    <property type="match status" value="1"/>
</dbReference>
<evidence type="ECO:0000313" key="2">
    <source>
        <dbReference type="EMBL" id="MBO6987346.1"/>
    </source>
</evidence>
<dbReference type="InterPro" id="IPR051049">
    <property type="entry name" value="Dienelactone_hydrolase-like"/>
</dbReference>
<dbReference type="Gene3D" id="3.40.50.1820">
    <property type="entry name" value="alpha/beta hydrolase"/>
    <property type="match status" value="1"/>
</dbReference>
<dbReference type="InterPro" id="IPR002925">
    <property type="entry name" value="Dienelactn_hydro"/>
</dbReference>
<keyword evidence="2" id="KW-0378">Hydrolase</keyword>
<dbReference type="GO" id="GO:0016787">
    <property type="term" value="F:hydrolase activity"/>
    <property type="evidence" value="ECO:0007669"/>
    <property type="project" value="UniProtKB-KW"/>
</dbReference>
<accession>A0A9D9BUZ6</accession>
<organism evidence="2">
    <name type="scientific">Prochlorococcus marinus XMU1424</name>
    <dbReference type="NCBI Taxonomy" id="2774497"/>
    <lineage>
        <taxon>Bacteria</taxon>
        <taxon>Bacillati</taxon>
        <taxon>Cyanobacteriota</taxon>
        <taxon>Cyanophyceae</taxon>
        <taxon>Synechococcales</taxon>
        <taxon>Prochlorococcaceae</taxon>
        <taxon>Prochlorococcus</taxon>
    </lineage>
</organism>
<protein>
    <submittedName>
        <fullName evidence="2">Dienelactone hydrolase family protein</fullName>
    </submittedName>
</protein>
<name>A0A9D9BUZ6_PROMR</name>
<reference evidence="2" key="1">
    <citation type="journal article" date="2021" name="Front. Mar. Sci.">
        <title>Genomes of Diverse Isolates of Prochlorococcus High-Light-Adapted Clade II in the Western Pacific Ocean.</title>
        <authorList>
            <person name="Yan W."/>
            <person name="Feng X."/>
            <person name="Zhang W."/>
            <person name="Nawaz M.Z."/>
            <person name="Luo T."/>
            <person name="Zhang R."/>
            <person name="Jiao N."/>
        </authorList>
    </citation>
    <scope>NUCLEOTIDE SEQUENCE</scope>
    <source>
        <strain evidence="2">XMU1424</strain>
    </source>
</reference>
<dbReference type="PANTHER" id="PTHR46623:SF6">
    <property type="entry name" value="ALPHA_BETA-HYDROLASES SUPERFAMILY PROTEIN"/>
    <property type="match status" value="1"/>
</dbReference>
<dbReference type="EMBL" id="JAEPLE010000001">
    <property type="protein sequence ID" value="MBO6987346.1"/>
    <property type="molecule type" value="Genomic_DNA"/>
</dbReference>
<gene>
    <name evidence="2" type="ORF">JJ833_00610</name>
</gene>